<dbReference type="SUPFAM" id="SSF55073">
    <property type="entry name" value="Nucleotide cyclase"/>
    <property type="match status" value="1"/>
</dbReference>
<reference evidence="3 4" key="1">
    <citation type="submission" date="2021-12" db="EMBL/GenBank/DDBJ databases">
        <title>Genome seq of P8.</title>
        <authorList>
            <person name="Seo T."/>
        </authorList>
    </citation>
    <scope>NUCLEOTIDE SEQUENCE [LARGE SCALE GENOMIC DNA]</scope>
    <source>
        <strain evidence="3 4">P8</strain>
    </source>
</reference>
<gene>
    <name evidence="3" type="ORF">LXT13_22800</name>
</gene>
<dbReference type="EMBL" id="JAJTWU010000010">
    <property type="protein sequence ID" value="MCE4557227.1"/>
    <property type="molecule type" value="Genomic_DNA"/>
</dbReference>
<dbReference type="RefSeq" id="WP_233374610.1">
    <property type="nucleotide sequence ID" value="NZ_JAJTWU010000010.1"/>
</dbReference>
<dbReference type="InterPro" id="IPR043128">
    <property type="entry name" value="Rev_trsase/Diguanyl_cyclase"/>
</dbReference>
<dbReference type="InterPro" id="IPR029787">
    <property type="entry name" value="Nucleotide_cyclase"/>
</dbReference>
<evidence type="ECO:0000259" key="2">
    <source>
        <dbReference type="PROSITE" id="PS50887"/>
    </source>
</evidence>
<dbReference type="InterPro" id="IPR050469">
    <property type="entry name" value="Diguanylate_Cyclase"/>
</dbReference>
<dbReference type="Gene3D" id="3.30.70.270">
    <property type="match status" value="1"/>
</dbReference>
<dbReference type="EC" id="2.7.7.65" evidence="1"/>
<dbReference type="SMART" id="SM00267">
    <property type="entry name" value="GGDEF"/>
    <property type="match status" value="1"/>
</dbReference>
<dbReference type="InterPro" id="IPR000160">
    <property type="entry name" value="GGDEF_dom"/>
</dbReference>
<evidence type="ECO:0000313" key="4">
    <source>
        <dbReference type="Proteomes" id="UP001200741"/>
    </source>
</evidence>
<dbReference type="InterPro" id="IPR011990">
    <property type="entry name" value="TPR-like_helical_dom_sf"/>
</dbReference>
<dbReference type="PANTHER" id="PTHR45138">
    <property type="entry name" value="REGULATORY COMPONENTS OF SENSORY TRANSDUCTION SYSTEM"/>
    <property type="match status" value="1"/>
</dbReference>
<dbReference type="Gene3D" id="1.25.40.10">
    <property type="entry name" value="Tetratricopeptide repeat domain"/>
    <property type="match status" value="1"/>
</dbReference>
<dbReference type="Pfam" id="PF00990">
    <property type="entry name" value="GGDEF"/>
    <property type="match status" value="1"/>
</dbReference>
<feature type="domain" description="GGDEF" evidence="2">
    <location>
        <begin position="407"/>
        <end position="532"/>
    </location>
</feature>
<dbReference type="SUPFAM" id="SSF48452">
    <property type="entry name" value="TPR-like"/>
    <property type="match status" value="1"/>
</dbReference>
<protein>
    <recommendedName>
        <fullName evidence="1">diguanylate cyclase</fullName>
        <ecNumber evidence="1">2.7.7.65</ecNumber>
    </recommendedName>
</protein>
<sequence>MTETSDDLVLLRAQEALEQGDVEQATFLARQVLKLAQERRDRLYEGRALACLAHCDLQLSRLRRAHHNAQRAAHLLRESQDRGAEVMSLATLSSAAACLGHVDEAVESALLAVSLSEGLALEHLQPLAHNYLGVAFFWCQDFARAEAAFEHSADLVYACDGAAGPLQPLLNLAFLEASRFAALRFDTTLAPSVEKLRSRLLDCDDISGRHGDDTLMPGMTVAARTLVHVFNGLAAAWQGDMDTASAELMWCDGWEARYGRTTWLTAMRRWFEAEVAWACQDFTLAAALGREMIAAAAQAEHEALAGLGHIIVATMERCRGDSRAEADELRRLMQREQAIRVEALASRERAAERQLQARASAEHIVRLESRSRMLERLSLEDSLTGIPNRRALDRRLSSRKPGAGAADQTCVALIDVDRFKHINDNFSHHVGDRVLKVVADVLSGSVRAGDFVARLAGDEFVVLFGQATLADAQQICTRMKAAVQGYGWDGIAPGLAVSISVGLEQARAGESMQVLLQRSDNQMYVDKRRTRA</sequence>
<name>A0ABS8XZE3_9BURK</name>
<dbReference type="CDD" id="cd01949">
    <property type="entry name" value="GGDEF"/>
    <property type="match status" value="1"/>
</dbReference>
<accession>A0ABS8XZE3</accession>
<dbReference type="PROSITE" id="PS50887">
    <property type="entry name" value="GGDEF"/>
    <property type="match status" value="1"/>
</dbReference>
<keyword evidence="4" id="KW-1185">Reference proteome</keyword>
<comment type="caution">
    <text evidence="3">The sequence shown here is derived from an EMBL/GenBank/DDBJ whole genome shotgun (WGS) entry which is preliminary data.</text>
</comment>
<dbReference type="Proteomes" id="UP001200741">
    <property type="component" value="Unassembled WGS sequence"/>
</dbReference>
<dbReference type="NCBIfam" id="TIGR00254">
    <property type="entry name" value="GGDEF"/>
    <property type="match status" value="1"/>
</dbReference>
<dbReference type="PANTHER" id="PTHR45138:SF24">
    <property type="entry name" value="DIGUANYLATE CYCLASE DGCC-RELATED"/>
    <property type="match status" value="1"/>
</dbReference>
<proteinExistence type="predicted"/>
<organism evidence="3 4">
    <name type="scientific">Pelomonas cellulosilytica</name>
    <dbReference type="NCBI Taxonomy" id="2906762"/>
    <lineage>
        <taxon>Bacteria</taxon>
        <taxon>Pseudomonadati</taxon>
        <taxon>Pseudomonadota</taxon>
        <taxon>Betaproteobacteria</taxon>
        <taxon>Burkholderiales</taxon>
        <taxon>Sphaerotilaceae</taxon>
        <taxon>Roseateles</taxon>
    </lineage>
</organism>
<evidence type="ECO:0000256" key="1">
    <source>
        <dbReference type="ARBA" id="ARBA00012528"/>
    </source>
</evidence>
<evidence type="ECO:0000313" key="3">
    <source>
        <dbReference type="EMBL" id="MCE4557227.1"/>
    </source>
</evidence>